<dbReference type="InterPro" id="IPR005107">
    <property type="entry name" value="CO_DH_flav_C"/>
</dbReference>
<protein>
    <recommendedName>
        <fullName evidence="4">CO dehydrogenase flavoprotein C-terminal domain-containing protein</fullName>
    </recommendedName>
</protein>
<proteinExistence type="predicted"/>
<dbReference type="Pfam" id="PF03450">
    <property type="entry name" value="CO_deh_flav_C"/>
    <property type="match status" value="1"/>
</dbReference>
<dbReference type="AlphaFoldDB" id="X0XG67"/>
<keyword evidence="3" id="KW-0560">Oxidoreductase</keyword>
<gene>
    <name evidence="5" type="ORF">S01H1_58983</name>
</gene>
<dbReference type="SMART" id="SM01092">
    <property type="entry name" value="CO_deh_flav_C"/>
    <property type="match status" value="1"/>
</dbReference>
<evidence type="ECO:0000256" key="2">
    <source>
        <dbReference type="ARBA" id="ARBA00022827"/>
    </source>
</evidence>
<evidence type="ECO:0000256" key="1">
    <source>
        <dbReference type="ARBA" id="ARBA00022630"/>
    </source>
</evidence>
<dbReference type="GO" id="GO:0016491">
    <property type="term" value="F:oxidoreductase activity"/>
    <property type="evidence" value="ECO:0007669"/>
    <property type="project" value="UniProtKB-KW"/>
</dbReference>
<dbReference type="InterPro" id="IPR036683">
    <property type="entry name" value="CO_DH_flav_C_dom_sf"/>
</dbReference>
<dbReference type="PANTHER" id="PTHR42659:SF2">
    <property type="entry name" value="XANTHINE DEHYDROGENASE SUBUNIT C-RELATED"/>
    <property type="match status" value="1"/>
</dbReference>
<name>X0XG67_9ZZZZ</name>
<evidence type="ECO:0000256" key="3">
    <source>
        <dbReference type="ARBA" id="ARBA00023002"/>
    </source>
</evidence>
<organism evidence="5">
    <name type="scientific">marine sediment metagenome</name>
    <dbReference type="NCBI Taxonomy" id="412755"/>
    <lineage>
        <taxon>unclassified sequences</taxon>
        <taxon>metagenomes</taxon>
        <taxon>ecological metagenomes</taxon>
    </lineage>
</organism>
<sequence length="132" mass="14724">MQANELLTKIKIPLLADNHYTDFQKIGRRKALSIARLSLALVTKIDEEGIFQDTRVVPGSATPYPQSLLVTEDAINGKSIFDIDVEEIGKITSKEMVSITGERWSTPYKKPTITVLIKRALKKVIEEAKING</sequence>
<comment type="caution">
    <text evidence="5">The sequence shown here is derived from an EMBL/GenBank/DDBJ whole genome shotgun (WGS) entry which is preliminary data.</text>
</comment>
<reference evidence="5" key="1">
    <citation type="journal article" date="2014" name="Front. Microbiol.">
        <title>High frequency of phylogenetically diverse reductive dehalogenase-homologous genes in deep subseafloor sedimentary metagenomes.</title>
        <authorList>
            <person name="Kawai M."/>
            <person name="Futagami T."/>
            <person name="Toyoda A."/>
            <person name="Takaki Y."/>
            <person name="Nishi S."/>
            <person name="Hori S."/>
            <person name="Arai W."/>
            <person name="Tsubouchi T."/>
            <person name="Morono Y."/>
            <person name="Uchiyama I."/>
            <person name="Ito T."/>
            <person name="Fujiyama A."/>
            <person name="Inagaki F."/>
            <person name="Takami H."/>
        </authorList>
    </citation>
    <scope>NUCLEOTIDE SEQUENCE</scope>
    <source>
        <strain evidence="5">Expedition CK06-06</strain>
    </source>
</reference>
<dbReference type="PANTHER" id="PTHR42659">
    <property type="entry name" value="XANTHINE DEHYDROGENASE SUBUNIT C-RELATED"/>
    <property type="match status" value="1"/>
</dbReference>
<evidence type="ECO:0000259" key="4">
    <source>
        <dbReference type="SMART" id="SM01092"/>
    </source>
</evidence>
<keyword evidence="1" id="KW-0285">Flavoprotein</keyword>
<keyword evidence="2" id="KW-0274">FAD</keyword>
<accession>X0XG67</accession>
<evidence type="ECO:0000313" key="5">
    <source>
        <dbReference type="EMBL" id="GAG23926.1"/>
    </source>
</evidence>
<dbReference type="Gene3D" id="3.30.390.50">
    <property type="entry name" value="CO dehydrogenase flavoprotein, C-terminal domain"/>
    <property type="match status" value="1"/>
</dbReference>
<dbReference type="EMBL" id="BARS01038553">
    <property type="protein sequence ID" value="GAG23926.1"/>
    <property type="molecule type" value="Genomic_DNA"/>
</dbReference>
<feature type="domain" description="CO dehydrogenase flavoprotein C-terminal" evidence="4">
    <location>
        <begin position="21"/>
        <end position="124"/>
    </location>
</feature>
<dbReference type="InterPro" id="IPR051312">
    <property type="entry name" value="Diverse_Substr_Oxidored"/>
</dbReference>
<dbReference type="SUPFAM" id="SSF55447">
    <property type="entry name" value="CO dehydrogenase flavoprotein C-terminal domain-like"/>
    <property type="match status" value="1"/>
</dbReference>